<dbReference type="PROSITE" id="PS51257">
    <property type="entry name" value="PROKAR_LIPOPROTEIN"/>
    <property type="match status" value="1"/>
</dbReference>
<accession>A0ABN7TI39</accession>
<dbReference type="PANTHER" id="PTHR43649">
    <property type="entry name" value="ARABINOSE-BINDING PROTEIN-RELATED"/>
    <property type="match status" value="1"/>
</dbReference>
<gene>
    <name evidence="1" type="ORF">PAECIP111802_01599</name>
</gene>
<protein>
    <recommendedName>
        <fullName evidence="3">Extracellular solute-binding protein</fullName>
    </recommendedName>
</protein>
<comment type="caution">
    <text evidence="1">The sequence shown here is derived from an EMBL/GenBank/DDBJ whole genome shotgun (WGS) entry which is preliminary data.</text>
</comment>
<keyword evidence="2" id="KW-1185">Reference proteome</keyword>
<dbReference type="Pfam" id="PF01547">
    <property type="entry name" value="SBP_bac_1"/>
    <property type="match status" value="1"/>
</dbReference>
<evidence type="ECO:0000313" key="2">
    <source>
        <dbReference type="Proteomes" id="UP000730618"/>
    </source>
</evidence>
<evidence type="ECO:0008006" key="3">
    <source>
        <dbReference type="Google" id="ProtNLM"/>
    </source>
</evidence>
<dbReference type="InterPro" id="IPR006059">
    <property type="entry name" value="SBP"/>
</dbReference>
<organism evidence="1 2">
    <name type="scientific">Paenibacillus allorhizosphaerae</name>
    <dbReference type="NCBI Taxonomy" id="2849866"/>
    <lineage>
        <taxon>Bacteria</taxon>
        <taxon>Bacillati</taxon>
        <taxon>Bacillota</taxon>
        <taxon>Bacilli</taxon>
        <taxon>Bacillales</taxon>
        <taxon>Paenibacillaceae</taxon>
        <taxon>Paenibacillus</taxon>
    </lineage>
</organism>
<dbReference type="InterPro" id="IPR050490">
    <property type="entry name" value="Bact_solute-bd_prot1"/>
</dbReference>
<proteinExistence type="predicted"/>
<dbReference type="Proteomes" id="UP000730618">
    <property type="component" value="Unassembled WGS sequence"/>
</dbReference>
<sequence>MVIKKLCTSLVCAAVVISASGCSKGGDSASEPGKSSASQQPVTLKILQHGATISQDEVKMLLTDPVQKKYPHITLEFFTAPTGYGLEQMVAAGDLPDMIYSADVQLPFFHKLDVPYDLTELVKKYNVDLGKFDQQAIETIKIRSNLGNVLAALPFSLNTGVLYYNKNIFDRFGVPYPKDGMTWEDAVELGKKIGRVENNVTYYGLDNLEISQMSLPVIDYKTNKATFTADGFKRFFTMWKAVKEIPPGNKEVGKARDNFMKNNTLAMLADWFSIVTRAIENKELNWDIASYPVFAERPGIGLRTESHMLVITSASQHKEEAFQAITAILSDENQVRAARMGRLSSLNDPKYKQLFGADVPGLAGKNIKGALSIKSASILPSNKYTDIAGAEIGNIMSAILQGKDVNTALREAEERANQKIATELAANK</sequence>
<dbReference type="PANTHER" id="PTHR43649:SF12">
    <property type="entry name" value="DIACETYLCHITOBIOSE BINDING PROTEIN DASA"/>
    <property type="match status" value="1"/>
</dbReference>
<dbReference type="EMBL" id="CAJVCE010000003">
    <property type="protein sequence ID" value="CAG7629896.1"/>
    <property type="molecule type" value="Genomic_DNA"/>
</dbReference>
<dbReference type="RefSeq" id="WP_218097922.1">
    <property type="nucleotide sequence ID" value="NZ_CAJVCE010000003.1"/>
</dbReference>
<name>A0ABN7TI39_9BACL</name>
<evidence type="ECO:0000313" key="1">
    <source>
        <dbReference type="EMBL" id="CAG7629896.1"/>
    </source>
</evidence>
<reference evidence="1 2" key="1">
    <citation type="submission" date="2021-06" db="EMBL/GenBank/DDBJ databases">
        <authorList>
            <person name="Criscuolo A."/>
        </authorList>
    </citation>
    <scope>NUCLEOTIDE SEQUENCE [LARGE SCALE GENOMIC DNA]</scope>
    <source>
        <strain evidence="2">CIP 111802</strain>
    </source>
</reference>